<keyword evidence="4" id="KW-1185">Reference proteome</keyword>
<evidence type="ECO:0000256" key="1">
    <source>
        <dbReference type="ARBA" id="ARBA00022729"/>
    </source>
</evidence>
<dbReference type="InterPro" id="IPR036937">
    <property type="entry name" value="Adhesion_dom_fimbrial_sf"/>
</dbReference>
<dbReference type="PANTHER" id="PTHR33420:SF3">
    <property type="entry name" value="FIMBRIAL SUBUNIT ELFA"/>
    <property type="match status" value="1"/>
</dbReference>
<dbReference type="RefSeq" id="WP_172159899.1">
    <property type="nucleotide sequence ID" value="NZ_WOEZ01000008.1"/>
</dbReference>
<protein>
    <submittedName>
        <fullName evidence="3">Type 1 fimbrial protein</fullName>
    </submittedName>
</protein>
<evidence type="ECO:0000313" key="3">
    <source>
        <dbReference type="EMBL" id="NPT53361.1"/>
    </source>
</evidence>
<name>A0A972NHA9_9BURK</name>
<reference evidence="3 4" key="1">
    <citation type="submission" date="2019-11" db="EMBL/GenBank/DDBJ databases">
        <title>Metabolism of dissolved organic matter in forest soils.</title>
        <authorList>
            <person name="Cyle K.T."/>
            <person name="Wilhelm R.C."/>
            <person name="Martinez C.E."/>
        </authorList>
    </citation>
    <scope>NUCLEOTIDE SEQUENCE [LARGE SCALE GENOMIC DNA]</scope>
    <source>
        <strain evidence="3 4">5N</strain>
    </source>
</reference>
<gene>
    <name evidence="3" type="ORF">GNZ13_01690</name>
</gene>
<proteinExistence type="predicted"/>
<evidence type="ECO:0000313" key="4">
    <source>
        <dbReference type="Proteomes" id="UP000655523"/>
    </source>
</evidence>
<dbReference type="InterPro" id="IPR008966">
    <property type="entry name" value="Adhesion_dom_sf"/>
</dbReference>
<comment type="caution">
    <text evidence="3">The sequence shown here is derived from an EMBL/GenBank/DDBJ whole genome shotgun (WGS) entry which is preliminary data.</text>
</comment>
<sequence length="180" mass="18027">MKSIFPALAIAAGGLLGCASFGAYAADGAINVSGSLVDTTCSINGIAAGTQANPSFSLPPATLGALKSAGAVAGLTPVTLQLSNCGGVATRAVASFDAGAWVTANGTLINREASNIFVQLLNAKMQPINVKTNANNQIADGAAITGGTATLQYYAQYYSNGSNLVPGAVTVTTQFTMQYQ</sequence>
<dbReference type="EMBL" id="WOEZ01000008">
    <property type="protein sequence ID" value="NPT53361.1"/>
    <property type="molecule type" value="Genomic_DNA"/>
</dbReference>
<dbReference type="PROSITE" id="PS51257">
    <property type="entry name" value="PROKAR_LIPOPROTEIN"/>
    <property type="match status" value="1"/>
</dbReference>
<organism evidence="3 4">
    <name type="scientific">Paraburkholderia elongata</name>
    <dbReference type="NCBI Taxonomy" id="2675747"/>
    <lineage>
        <taxon>Bacteria</taxon>
        <taxon>Pseudomonadati</taxon>
        <taxon>Pseudomonadota</taxon>
        <taxon>Betaproteobacteria</taxon>
        <taxon>Burkholderiales</taxon>
        <taxon>Burkholderiaceae</taxon>
        <taxon>Paraburkholderia</taxon>
    </lineage>
</organism>
<accession>A0A972NHA9</accession>
<dbReference type="InterPro" id="IPR050263">
    <property type="entry name" value="Bact_Fimbrial_Adh_Pro"/>
</dbReference>
<keyword evidence="1 2" id="KW-0732">Signal</keyword>
<dbReference type="PANTHER" id="PTHR33420">
    <property type="entry name" value="FIMBRIAL SUBUNIT ELFA-RELATED"/>
    <property type="match status" value="1"/>
</dbReference>
<dbReference type="GO" id="GO:0043709">
    <property type="term" value="P:cell adhesion involved in single-species biofilm formation"/>
    <property type="evidence" value="ECO:0007669"/>
    <property type="project" value="TreeGrafter"/>
</dbReference>
<dbReference type="Gene3D" id="2.60.40.1090">
    <property type="entry name" value="Fimbrial-type adhesion domain"/>
    <property type="match status" value="1"/>
</dbReference>
<feature type="signal peptide" evidence="2">
    <location>
        <begin position="1"/>
        <end position="25"/>
    </location>
</feature>
<dbReference type="GO" id="GO:0009289">
    <property type="term" value="C:pilus"/>
    <property type="evidence" value="ECO:0007669"/>
    <property type="project" value="InterPro"/>
</dbReference>
<dbReference type="AlphaFoldDB" id="A0A972NHA9"/>
<dbReference type="SUPFAM" id="SSF49401">
    <property type="entry name" value="Bacterial adhesins"/>
    <property type="match status" value="1"/>
</dbReference>
<evidence type="ECO:0000256" key="2">
    <source>
        <dbReference type="SAM" id="SignalP"/>
    </source>
</evidence>
<dbReference type="Proteomes" id="UP000655523">
    <property type="component" value="Unassembled WGS sequence"/>
</dbReference>
<feature type="chain" id="PRO_5037524245" evidence="2">
    <location>
        <begin position="26"/>
        <end position="180"/>
    </location>
</feature>